<dbReference type="InterPro" id="IPR003439">
    <property type="entry name" value="ABC_transporter-like_ATP-bd"/>
</dbReference>
<protein>
    <recommendedName>
        <fullName evidence="12">ABC transporter ATP-binding protein</fullName>
    </recommendedName>
</protein>
<keyword evidence="3" id="KW-0547">Nucleotide-binding</keyword>
<dbReference type="PANTHER" id="PTHR43394">
    <property type="entry name" value="ATP-DEPENDENT PERMEASE MDL1, MITOCHONDRIAL"/>
    <property type="match status" value="1"/>
</dbReference>
<keyword evidence="4" id="KW-0067">ATP-binding</keyword>
<evidence type="ECO:0000256" key="3">
    <source>
        <dbReference type="ARBA" id="ARBA00022741"/>
    </source>
</evidence>
<organism evidence="10 11">
    <name type="scientific">Stenotrophomonas beteli</name>
    <dbReference type="NCBI Taxonomy" id="3384461"/>
    <lineage>
        <taxon>Bacteria</taxon>
        <taxon>Pseudomonadati</taxon>
        <taxon>Pseudomonadota</taxon>
        <taxon>Gammaproteobacteria</taxon>
        <taxon>Lysobacterales</taxon>
        <taxon>Lysobacteraceae</taxon>
        <taxon>Stenotrophomonas</taxon>
        <taxon>Stenotrophomonas maltophilia group</taxon>
    </lineage>
</organism>
<evidence type="ECO:0000256" key="1">
    <source>
        <dbReference type="ARBA" id="ARBA00004651"/>
    </source>
</evidence>
<evidence type="ECO:0000259" key="9">
    <source>
        <dbReference type="PROSITE" id="PS50929"/>
    </source>
</evidence>
<dbReference type="PROSITE" id="PS50929">
    <property type="entry name" value="ABC_TM1F"/>
    <property type="match status" value="1"/>
</dbReference>
<dbReference type="EMBL" id="LLXV01000025">
    <property type="protein sequence ID" value="KRG51342.1"/>
    <property type="molecule type" value="Genomic_DNA"/>
</dbReference>
<dbReference type="GO" id="GO:0005886">
    <property type="term" value="C:plasma membrane"/>
    <property type="evidence" value="ECO:0007669"/>
    <property type="project" value="UniProtKB-SubCell"/>
</dbReference>
<reference evidence="10 11" key="1">
    <citation type="journal article" date="2016" name="Front. Microbiol.">
        <title>Genome Sequence of Type Strains of Genus Stenotrophomonas.</title>
        <authorList>
            <person name="Patil P.P."/>
            <person name="Midha S."/>
            <person name="Kumar S."/>
            <person name="Patil P.B."/>
        </authorList>
    </citation>
    <scope>NUCLEOTIDE SEQUENCE [LARGE SCALE GENOMIC DNA]</scope>
    <source>
        <strain evidence="10 11">LMG 978</strain>
    </source>
</reference>
<feature type="domain" description="ABC transporter" evidence="8">
    <location>
        <begin position="347"/>
        <end position="583"/>
    </location>
</feature>
<dbReference type="InterPro" id="IPR017871">
    <property type="entry name" value="ABC_transporter-like_CS"/>
</dbReference>
<comment type="caution">
    <text evidence="10">The sequence shown here is derived from an EMBL/GenBank/DDBJ whole genome shotgun (WGS) entry which is preliminary data.</text>
</comment>
<evidence type="ECO:0000256" key="6">
    <source>
        <dbReference type="ARBA" id="ARBA00023136"/>
    </source>
</evidence>
<comment type="subcellular location">
    <subcellularLocation>
        <location evidence="1">Cell membrane</location>
        <topology evidence="1">Multi-pass membrane protein</topology>
    </subcellularLocation>
</comment>
<dbReference type="Gene3D" id="1.20.1560.10">
    <property type="entry name" value="ABC transporter type 1, transmembrane domain"/>
    <property type="match status" value="1"/>
</dbReference>
<evidence type="ECO:0000256" key="7">
    <source>
        <dbReference type="SAM" id="Phobius"/>
    </source>
</evidence>
<dbReference type="OrthoDB" id="9806127at2"/>
<evidence type="ECO:0008006" key="12">
    <source>
        <dbReference type="Google" id="ProtNLM"/>
    </source>
</evidence>
<sequence length="592" mass="62401">MEGPAQAEDGYKHAASTPLRAGAWAVLQEAVRQHPWLLLGWAMGIAVSCTCTLLFPYLVSLSIDRWRMDALALSVLCAVAAALACSTALRFYCITLFGEFTAAHFKRTLLAHLLRMGGEFYDRTGPSVLMTRMTTDVGLIRFALGGACSVAARCLVTGAGSVVMLWVSNAHLALWLLAALPCLLLLMLAGSVWLKRRATQLQEAIVESTAMASERLAAYRVVQSFCRETQEAATFAQGLARGGSAARRLAIATALVQSGTLLVIGCSIALALLEGALLREQGVMSNGELIQFGLYSGVLVLSAVEASHAHSMLVSARAALQRIDAVLREPVVDVRAGMDRVAEGNEVVFSKVAFAYPGRLDHRVLADISFRARSGRITALVGASGSGKSTTLSLLQRFYSPCAGQILVGGLPLSETPIEATRAQISVVPQFPTVLRMSLRENIAYGSIAVSPDAVLGAARCAGLDLLADTLPLGYDTPLGAGGHPVSGGEAQRIGIARALLSACPIVLMDEPTSALDAQAERDLLAILRRLAGQRTVLVVTHRPSVMAAADHVVLIEGGRVVAEGAPTALLSVPAYQHALRAGLQTKAACHA</sequence>
<proteinExistence type="predicted"/>
<dbReference type="InterPro" id="IPR003593">
    <property type="entry name" value="AAA+_ATPase"/>
</dbReference>
<dbReference type="GO" id="GO:0016887">
    <property type="term" value="F:ATP hydrolysis activity"/>
    <property type="evidence" value="ECO:0007669"/>
    <property type="project" value="InterPro"/>
</dbReference>
<evidence type="ECO:0000256" key="4">
    <source>
        <dbReference type="ARBA" id="ARBA00022840"/>
    </source>
</evidence>
<dbReference type="InterPro" id="IPR027417">
    <property type="entry name" value="P-loop_NTPase"/>
</dbReference>
<keyword evidence="11" id="KW-1185">Reference proteome</keyword>
<dbReference type="SMART" id="SM00382">
    <property type="entry name" value="AAA"/>
    <property type="match status" value="1"/>
</dbReference>
<dbReference type="Pfam" id="PF00005">
    <property type="entry name" value="ABC_tran"/>
    <property type="match status" value="1"/>
</dbReference>
<evidence type="ECO:0000256" key="2">
    <source>
        <dbReference type="ARBA" id="ARBA00022692"/>
    </source>
</evidence>
<dbReference type="GO" id="GO:0015421">
    <property type="term" value="F:ABC-type oligopeptide transporter activity"/>
    <property type="evidence" value="ECO:0007669"/>
    <property type="project" value="TreeGrafter"/>
</dbReference>
<keyword evidence="5 7" id="KW-1133">Transmembrane helix</keyword>
<dbReference type="Pfam" id="PF00664">
    <property type="entry name" value="ABC_membrane"/>
    <property type="match status" value="1"/>
</dbReference>
<feature type="transmembrane region" description="Helical" evidence="7">
    <location>
        <begin position="172"/>
        <end position="194"/>
    </location>
</feature>
<dbReference type="SUPFAM" id="SSF52540">
    <property type="entry name" value="P-loop containing nucleoside triphosphate hydrolases"/>
    <property type="match status" value="1"/>
</dbReference>
<gene>
    <name evidence="10" type="ORF">ARC23_09470</name>
</gene>
<feature type="domain" description="ABC transmembrane type-1" evidence="9">
    <location>
        <begin position="53"/>
        <end position="315"/>
    </location>
</feature>
<dbReference type="AlphaFoldDB" id="A0A0R0BBZ4"/>
<dbReference type="InterPro" id="IPR039421">
    <property type="entry name" value="Type_1_exporter"/>
</dbReference>
<keyword evidence="2 7" id="KW-0812">Transmembrane</keyword>
<evidence type="ECO:0000259" key="8">
    <source>
        <dbReference type="PROSITE" id="PS50893"/>
    </source>
</evidence>
<dbReference type="Gene3D" id="3.40.50.300">
    <property type="entry name" value="P-loop containing nucleotide triphosphate hydrolases"/>
    <property type="match status" value="1"/>
</dbReference>
<dbReference type="PROSITE" id="PS50893">
    <property type="entry name" value="ABC_TRANSPORTER_2"/>
    <property type="match status" value="1"/>
</dbReference>
<name>A0A0R0BBZ4_9GAMM</name>
<evidence type="ECO:0000256" key="5">
    <source>
        <dbReference type="ARBA" id="ARBA00022989"/>
    </source>
</evidence>
<keyword evidence="6 7" id="KW-0472">Membrane</keyword>
<feature type="transmembrane region" description="Helical" evidence="7">
    <location>
        <begin position="249"/>
        <end position="272"/>
    </location>
</feature>
<dbReference type="PANTHER" id="PTHR43394:SF1">
    <property type="entry name" value="ATP-BINDING CASSETTE SUB-FAMILY B MEMBER 10, MITOCHONDRIAL"/>
    <property type="match status" value="1"/>
</dbReference>
<evidence type="ECO:0000313" key="10">
    <source>
        <dbReference type="EMBL" id="KRG51342.1"/>
    </source>
</evidence>
<dbReference type="Proteomes" id="UP000051757">
    <property type="component" value="Unassembled WGS sequence"/>
</dbReference>
<dbReference type="GO" id="GO:0005524">
    <property type="term" value="F:ATP binding"/>
    <property type="evidence" value="ECO:0007669"/>
    <property type="project" value="UniProtKB-KW"/>
</dbReference>
<accession>A0A0R0BBZ4</accession>
<feature type="transmembrane region" description="Helical" evidence="7">
    <location>
        <begin position="71"/>
        <end position="97"/>
    </location>
</feature>
<evidence type="ECO:0000313" key="11">
    <source>
        <dbReference type="Proteomes" id="UP000051757"/>
    </source>
</evidence>
<feature type="transmembrane region" description="Helical" evidence="7">
    <location>
        <begin position="36"/>
        <end position="59"/>
    </location>
</feature>
<dbReference type="PROSITE" id="PS00211">
    <property type="entry name" value="ABC_TRANSPORTER_1"/>
    <property type="match status" value="1"/>
</dbReference>
<dbReference type="InterPro" id="IPR011527">
    <property type="entry name" value="ABC1_TM_dom"/>
</dbReference>
<dbReference type="SUPFAM" id="SSF90123">
    <property type="entry name" value="ABC transporter transmembrane region"/>
    <property type="match status" value="1"/>
</dbReference>
<dbReference type="InterPro" id="IPR036640">
    <property type="entry name" value="ABC1_TM_sf"/>
</dbReference>